<sequence>VLFSVHDTWRTLPKDMNSEVVQNNHENYHTLDFRQKKKGQTKHIMQKNSGECA</sequence>
<organism evidence="2">
    <name type="scientific">Arion vulgaris</name>
    <dbReference type="NCBI Taxonomy" id="1028688"/>
    <lineage>
        <taxon>Eukaryota</taxon>
        <taxon>Metazoa</taxon>
        <taxon>Spiralia</taxon>
        <taxon>Lophotrochozoa</taxon>
        <taxon>Mollusca</taxon>
        <taxon>Gastropoda</taxon>
        <taxon>Heterobranchia</taxon>
        <taxon>Euthyneura</taxon>
        <taxon>Panpulmonata</taxon>
        <taxon>Eupulmonata</taxon>
        <taxon>Stylommatophora</taxon>
        <taxon>Helicina</taxon>
        <taxon>Arionoidea</taxon>
        <taxon>Arionidae</taxon>
        <taxon>Arion</taxon>
    </lineage>
</organism>
<feature type="region of interest" description="Disordered" evidence="1">
    <location>
        <begin position="28"/>
        <end position="53"/>
    </location>
</feature>
<evidence type="ECO:0000256" key="1">
    <source>
        <dbReference type="SAM" id="MobiDB-lite"/>
    </source>
</evidence>
<feature type="compositionally biased region" description="Basic residues" evidence="1">
    <location>
        <begin position="35"/>
        <end position="45"/>
    </location>
</feature>
<feature type="non-terminal residue" evidence="2">
    <location>
        <position position="1"/>
    </location>
</feature>
<protein>
    <submittedName>
        <fullName evidence="2">Uncharacterized protein</fullName>
    </submittedName>
</protein>
<evidence type="ECO:0000313" key="2">
    <source>
        <dbReference type="EMBL" id="CEK63883.1"/>
    </source>
</evidence>
<dbReference type="AlphaFoldDB" id="A0A0B6Z5S2"/>
<dbReference type="EMBL" id="HACG01017018">
    <property type="protein sequence ID" value="CEK63883.1"/>
    <property type="molecule type" value="Transcribed_RNA"/>
</dbReference>
<reference evidence="2" key="1">
    <citation type="submission" date="2014-12" db="EMBL/GenBank/DDBJ databases">
        <title>Insight into the proteome of Arion vulgaris.</title>
        <authorList>
            <person name="Aradska J."/>
            <person name="Bulat T."/>
            <person name="Smidak R."/>
            <person name="Sarate P."/>
            <person name="Gangsoo J."/>
            <person name="Sialana F."/>
            <person name="Bilban M."/>
            <person name="Lubec G."/>
        </authorList>
    </citation>
    <scope>NUCLEOTIDE SEQUENCE</scope>
    <source>
        <tissue evidence="2">Skin</tissue>
    </source>
</reference>
<name>A0A0B6Z5S2_9EUPU</name>
<accession>A0A0B6Z5S2</accession>
<proteinExistence type="predicted"/>
<gene>
    <name evidence="2" type="primary">ORF49817</name>
</gene>